<gene>
    <name evidence="1" type="ORF">ATL40_0188</name>
</gene>
<dbReference type="Proteomes" id="UP000224915">
    <property type="component" value="Unassembled WGS sequence"/>
</dbReference>
<dbReference type="SUPFAM" id="SSF142823">
    <property type="entry name" value="ComB-like"/>
    <property type="match status" value="1"/>
</dbReference>
<dbReference type="AlphaFoldDB" id="A0A2A9CXA8"/>
<keyword evidence="2" id="KW-1185">Reference proteome</keyword>
<accession>A0A2A9CXA8</accession>
<evidence type="ECO:0000313" key="2">
    <source>
        <dbReference type="Proteomes" id="UP000224915"/>
    </source>
</evidence>
<dbReference type="Gene3D" id="3.90.1560.10">
    <property type="entry name" value="ComB-like"/>
    <property type="match status" value="1"/>
</dbReference>
<sequence>MTNPFDQGGYQVRLEWGAAGLARLAPADILVLVDVLGPGAAPLAALEAEPTATVSAAALPGGVPDGAAHPGGEVTVLWGNLRNATAVARACLAEQHARGGRTSIAVIPALGVGASAEASQTSTRFAVENLLAAGAIVGALSALGTDHTSPEAAAACEAFHGLRRAVGHLVTASGTARAFDHTPDAAPPLPPTDAARVDATTLVPVLRGGAIVALDTEGS</sequence>
<evidence type="ECO:0000313" key="1">
    <source>
        <dbReference type="EMBL" id="PFG18645.1"/>
    </source>
</evidence>
<dbReference type="EMBL" id="PDJD01000001">
    <property type="protein sequence ID" value="PFG18645.1"/>
    <property type="molecule type" value="Genomic_DNA"/>
</dbReference>
<reference evidence="1 2" key="1">
    <citation type="submission" date="2017-10" db="EMBL/GenBank/DDBJ databases">
        <title>Sequencing the genomes of 1000 actinobacteria strains.</title>
        <authorList>
            <person name="Klenk H.-P."/>
        </authorList>
    </citation>
    <scope>NUCLEOTIDE SEQUENCE [LARGE SCALE GENOMIC DNA]</scope>
    <source>
        <strain evidence="1 2">DSM 21801</strain>
    </source>
</reference>
<dbReference type="GO" id="GO:0000287">
    <property type="term" value="F:magnesium ion binding"/>
    <property type="evidence" value="ECO:0007669"/>
    <property type="project" value="InterPro"/>
</dbReference>
<dbReference type="OrthoDB" id="8588453at2"/>
<name>A0A2A9CXA8_9MICO</name>
<dbReference type="InterPro" id="IPR036702">
    <property type="entry name" value="ComB-like_sf"/>
</dbReference>
<organism evidence="1 2">
    <name type="scientific">Serinibacter salmoneus</name>
    <dbReference type="NCBI Taxonomy" id="556530"/>
    <lineage>
        <taxon>Bacteria</taxon>
        <taxon>Bacillati</taxon>
        <taxon>Actinomycetota</taxon>
        <taxon>Actinomycetes</taxon>
        <taxon>Micrococcales</taxon>
        <taxon>Beutenbergiaceae</taxon>
        <taxon>Serinibacter</taxon>
    </lineage>
</organism>
<proteinExistence type="predicted"/>
<dbReference type="RefSeq" id="WP_098467896.1">
    <property type="nucleotide sequence ID" value="NZ_PDJD01000001.1"/>
</dbReference>
<comment type="caution">
    <text evidence="1">The sequence shown here is derived from an EMBL/GenBank/DDBJ whole genome shotgun (WGS) entry which is preliminary data.</text>
</comment>
<protein>
    <submittedName>
        <fullName evidence="1">2-phosphosulfolactate phosphatase</fullName>
    </submittedName>
</protein>
<dbReference type="GO" id="GO:0050532">
    <property type="term" value="F:2-phosphosulfolactate phosphatase activity"/>
    <property type="evidence" value="ECO:0007669"/>
    <property type="project" value="InterPro"/>
</dbReference>